<dbReference type="Proteomes" id="UP000190961">
    <property type="component" value="Unassembled WGS sequence"/>
</dbReference>
<dbReference type="Gene3D" id="3.30.70.1230">
    <property type="entry name" value="Nucleotide cyclase"/>
    <property type="match status" value="1"/>
</dbReference>
<feature type="repeat" description="TPR" evidence="1">
    <location>
        <begin position="440"/>
        <end position="473"/>
    </location>
</feature>
<dbReference type="PANTHER" id="PTHR43081">
    <property type="entry name" value="ADENYLATE CYCLASE, TERMINAL-DIFFERENTIATION SPECIFIC-RELATED"/>
    <property type="match status" value="1"/>
</dbReference>
<dbReference type="PROSITE" id="PS50125">
    <property type="entry name" value="GUANYLATE_CYCLASE_2"/>
    <property type="match status" value="1"/>
</dbReference>
<dbReference type="GO" id="GO:0035556">
    <property type="term" value="P:intracellular signal transduction"/>
    <property type="evidence" value="ECO:0007669"/>
    <property type="project" value="InterPro"/>
</dbReference>
<dbReference type="InterPro" id="IPR050697">
    <property type="entry name" value="Adenylyl/Guanylyl_Cyclase_3/4"/>
</dbReference>
<evidence type="ECO:0000313" key="4">
    <source>
        <dbReference type="Proteomes" id="UP000190961"/>
    </source>
</evidence>
<dbReference type="AlphaFoldDB" id="A0A1T5M1A7"/>
<dbReference type="PROSITE" id="PS50005">
    <property type="entry name" value="TPR"/>
    <property type="match status" value="2"/>
</dbReference>
<evidence type="ECO:0000259" key="2">
    <source>
        <dbReference type="PROSITE" id="PS50125"/>
    </source>
</evidence>
<evidence type="ECO:0000256" key="1">
    <source>
        <dbReference type="PROSITE-ProRule" id="PRU00339"/>
    </source>
</evidence>
<dbReference type="Pfam" id="PF00211">
    <property type="entry name" value="Guanylate_cyc"/>
    <property type="match status" value="1"/>
</dbReference>
<dbReference type="CDD" id="cd07302">
    <property type="entry name" value="CHD"/>
    <property type="match status" value="1"/>
</dbReference>
<dbReference type="PANTHER" id="PTHR43081:SF1">
    <property type="entry name" value="ADENYLATE CYCLASE, TERMINAL-DIFFERENTIATION SPECIFIC"/>
    <property type="match status" value="1"/>
</dbReference>
<organism evidence="3 4">
    <name type="scientific">Ohtaekwangia koreensis</name>
    <dbReference type="NCBI Taxonomy" id="688867"/>
    <lineage>
        <taxon>Bacteria</taxon>
        <taxon>Pseudomonadati</taxon>
        <taxon>Bacteroidota</taxon>
        <taxon>Cytophagia</taxon>
        <taxon>Cytophagales</taxon>
        <taxon>Fulvivirgaceae</taxon>
        <taxon>Ohtaekwangia</taxon>
    </lineage>
</organism>
<sequence>MRQLAAILFADMTGYTALMQENEQLARAKRKRLKDVLDVVIEKHHGKTIQYYGDGSLSIFNSAIDSVMCAIEIQHELQREITVDLRIGIHIGDVIIEDEAIYGDGVNLASRIESLAVSGSVLISEKVFDEIRNQSHIQSRELGYFEMKNVKTPVRVFAITNSGIVVPDRAELQGKTKQPVNRLAVLPFVNMSADTENEYFSDGITEELLNALTKIDGLQVTSRTSAFAFKGKNIDIRDIAIQLNVDKVLEGSVRRAGNRVRITAQLINAADGYHLWSENYDRQLTDIFEVQDEISNIIANKLRENLTASQTSHHVKSPPAQNVDAYTFYLKGLHYWNRVTPADMRKAIECFEQAIALEPDYALAYAMTASAYSHLGAAGQMLPDTAFEIVHRYADKALALDPSIAEGHIAKGGAYLFYNWKWKEAYEALQKAVALNPGATTAYNLLSLYYVTVGQKDQALAVMEKAVKLDPLSPMINQALGNIYVYLERYDDAIRQADKLLEIDPQMRASLELKAWSLGMKNEWERALTLFEEIHRLTNHPLKGLMGVGYANAMLGRSAIALECIRKIEQRQAENPELVLDADLVGIWYALGDYDKVFYHIMRCVEKRVAPVSLFLEYPVFAGLRKDPRFRDLKEKMDIKM</sequence>
<dbReference type="Pfam" id="PF13181">
    <property type="entry name" value="TPR_8"/>
    <property type="match status" value="1"/>
</dbReference>
<gene>
    <name evidence="3" type="ORF">SAMN05660236_4073</name>
</gene>
<evidence type="ECO:0000313" key="3">
    <source>
        <dbReference type="EMBL" id="SKC82030.1"/>
    </source>
</evidence>
<feature type="repeat" description="TPR" evidence="1">
    <location>
        <begin position="474"/>
        <end position="507"/>
    </location>
</feature>
<dbReference type="OrthoDB" id="9779074at2"/>
<keyword evidence="1" id="KW-0802">TPR repeat</keyword>
<dbReference type="InterPro" id="IPR001054">
    <property type="entry name" value="A/G_cyclase"/>
</dbReference>
<name>A0A1T5M1A7_9BACT</name>
<accession>A0A1T5M1A7</accession>
<feature type="domain" description="Guanylate cyclase" evidence="2">
    <location>
        <begin position="6"/>
        <end position="113"/>
    </location>
</feature>
<dbReference type="Gene3D" id="3.40.50.10070">
    <property type="entry name" value="TolB, N-terminal domain"/>
    <property type="match status" value="1"/>
</dbReference>
<dbReference type="InterPro" id="IPR019734">
    <property type="entry name" value="TPR_rpt"/>
</dbReference>
<dbReference type="GO" id="GO:0004016">
    <property type="term" value="F:adenylate cyclase activity"/>
    <property type="evidence" value="ECO:0007669"/>
    <property type="project" value="UniProtKB-ARBA"/>
</dbReference>
<protein>
    <submittedName>
        <fullName evidence="3">TolB amino-terminal domain-containing protein</fullName>
    </submittedName>
</protein>
<dbReference type="SMART" id="SM00028">
    <property type="entry name" value="TPR"/>
    <property type="match status" value="5"/>
</dbReference>
<dbReference type="SUPFAM" id="SSF55073">
    <property type="entry name" value="Nucleotide cyclase"/>
    <property type="match status" value="1"/>
</dbReference>
<dbReference type="InterPro" id="IPR029787">
    <property type="entry name" value="Nucleotide_cyclase"/>
</dbReference>
<proteinExistence type="predicted"/>
<dbReference type="Pfam" id="PF13432">
    <property type="entry name" value="TPR_16"/>
    <property type="match status" value="1"/>
</dbReference>
<dbReference type="EMBL" id="FUZU01000003">
    <property type="protein sequence ID" value="SKC82030.1"/>
    <property type="molecule type" value="Genomic_DNA"/>
</dbReference>
<dbReference type="RefSeq" id="WP_079688636.1">
    <property type="nucleotide sequence ID" value="NZ_FUZU01000003.1"/>
</dbReference>
<dbReference type="GO" id="GO:0006171">
    <property type="term" value="P:cAMP biosynthetic process"/>
    <property type="evidence" value="ECO:0007669"/>
    <property type="project" value="TreeGrafter"/>
</dbReference>
<dbReference type="Gene3D" id="1.25.40.10">
    <property type="entry name" value="Tetratricopeptide repeat domain"/>
    <property type="match status" value="2"/>
</dbReference>
<dbReference type="InterPro" id="IPR011990">
    <property type="entry name" value="TPR-like_helical_dom_sf"/>
</dbReference>
<reference evidence="3 4" key="1">
    <citation type="submission" date="2017-02" db="EMBL/GenBank/DDBJ databases">
        <authorList>
            <person name="Peterson S.W."/>
        </authorList>
    </citation>
    <scope>NUCLEOTIDE SEQUENCE [LARGE SCALE GENOMIC DNA]</scope>
    <source>
        <strain evidence="3 4">DSM 25262</strain>
    </source>
</reference>
<keyword evidence="4" id="KW-1185">Reference proteome</keyword>
<dbReference type="STRING" id="688867.SAMN05660236_4073"/>
<dbReference type="SUPFAM" id="SSF48452">
    <property type="entry name" value="TPR-like"/>
    <property type="match status" value="2"/>
</dbReference>